<evidence type="ECO:0000259" key="1">
    <source>
        <dbReference type="Pfam" id="PF13577"/>
    </source>
</evidence>
<proteinExistence type="predicted"/>
<dbReference type="OrthoDB" id="7510033at2"/>
<feature type="domain" description="SnoaL-like" evidence="1">
    <location>
        <begin position="11"/>
        <end position="128"/>
    </location>
</feature>
<evidence type="ECO:0000313" key="3">
    <source>
        <dbReference type="Proteomes" id="UP000189818"/>
    </source>
</evidence>
<dbReference type="RefSeq" id="WP_079650464.1">
    <property type="nucleotide sequence ID" value="NZ_FUYM01000013.1"/>
</dbReference>
<evidence type="ECO:0000313" key="2">
    <source>
        <dbReference type="EMBL" id="SKC05976.1"/>
    </source>
</evidence>
<dbReference type="InterPro" id="IPR032710">
    <property type="entry name" value="NTF2-like_dom_sf"/>
</dbReference>
<sequence length="139" mass="15007">MSGIAPDLAAIADKIALGELVARYAWLVGQGRGAEVPALFTADGAFEGRSQELRGREALARFYARSASDFGDVVPLVGNMIFEVAGDRATGVSTLTGHKRGSGVHVFSGVYEDDFARVDGRWLFDRRRFTTYFDLLASG</sequence>
<accession>A0A1T5GC51</accession>
<dbReference type="Proteomes" id="UP000189818">
    <property type="component" value="Unassembled WGS sequence"/>
</dbReference>
<gene>
    <name evidence="2" type="ORF">SAMN06295920_11390</name>
</gene>
<dbReference type="STRING" id="439228.SAMN06295920_11390"/>
<dbReference type="Gene3D" id="3.10.450.50">
    <property type="match status" value="1"/>
</dbReference>
<organism evidence="2 3">
    <name type="scientific">Rhizorhabdus histidinilytica</name>
    <dbReference type="NCBI Taxonomy" id="439228"/>
    <lineage>
        <taxon>Bacteria</taxon>
        <taxon>Pseudomonadati</taxon>
        <taxon>Pseudomonadota</taxon>
        <taxon>Alphaproteobacteria</taxon>
        <taxon>Sphingomonadales</taxon>
        <taxon>Sphingomonadaceae</taxon>
        <taxon>Rhizorhabdus</taxon>
    </lineage>
</organism>
<dbReference type="CDD" id="cd00531">
    <property type="entry name" value="NTF2_like"/>
    <property type="match status" value="1"/>
</dbReference>
<dbReference type="AlphaFoldDB" id="A0A1T5GC51"/>
<reference evidence="3" key="1">
    <citation type="submission" date="2017-02" db="EMBL/GenBank/DDBJ databases">
        <authorList>
            <person name="Varghese N."/>
            <person name="Submissions S."/>
        </authorList>
    </citation>
    <scope>NUCLEOTIDE SEQUENCE [LARGE SCALE GENOMIC DNA]</scope>
    <source>
        <strain evidence="3">UM2</strain>
    </source>
</reference>
<dbReference type="SUPFAM" id="SSF54427">
    <property type="entry name" value="NTF2-like"/>
    <property type="match status" value="1"/>
</dbReference>
<dbReference type="Pfam" id="PF13577">
    <property type="entry name" value="SnoaL_4"/>
    <property type="match status" value="1"/>
</dbReference>
<dbReference type="EMBL" id="FUYM01000013">
    <property type="protein sequence ID" value="SKC05976.1"/>
    <property type="molecule type" value="Genomic_DNA"/>
</dbReference>
<protein>
    <submittedName>
        <fullName evidence="2">SnoaL-like domain-containing protein</fullName>
    </submittedName>
</protein>
<dbReference type="InterPro" id="IPR037401">
    <property type="entry name" value="SnoaL-like"/>
</dbReference>
<keyword evidence="3" id="KW-1185">Reference proteome</keyword>
<name>A0A1T5GC51_9SPHN</name>